<dbReference type="PROSITE" id="PS00070">
    <property type="entry name" value="ALDEHYDE_DEHYDR_CYS"/>
    <property type="match status" value="1"/>
</dbReference>
<dbReference type="EMBL" id="CP019343">
    <property type="protein sequence ID" value="ARN75809.1"/>
    <property type="molecule type" value="Genomic_DNA"/>
</dbReference>
<dbReference type="EC" id="1.2.1.3" evidence="3"/>
<keyword evidence="7" id="KW-1185">Reference proteome</keyword>
<dbReference type="Gene3D" id="3.40.309.10">
    <property type="entry name" value="Aldehyde Dehydrogenase, Chain A, domain 2"/>
    <property type="match status" value="1"/>
</dbReference>
<name>A0A1X9NK32_9GAMM</name>
<dbReference type="Proteomes" id="UP000193450">
    <property type="component" value="Chromosome"/>
</dbReference>
<accession>A0A1X9NK32</accession>
<gene>
    <name evidence="6" type="ORF">BST96_17860</name>
</gene>
<comment type="catalytic activity">
    <reaction evidence="4">
        <text>an aldehyde + NAD(+) + H2O = a carboxylate + NADH + 2 H(+)</text>
        <dbReference type="Rhea" id="RHEA:16185"/>
        <dbReference type="ChEBI" id="CHEBI:15377"/>
        <dbReference type="ChEBI" id="CHEBI:15378"/>
        <dbReference type="ChEBI" id="CHEBI:17478"/>
        <dbReference type="ChEBI" id="CHEBI:29067"/>
        <dbReference type="ChEBI" id="CHEBI:57540"/>
        <dbReference type="ChEBI" id="CHEBI:57945"/>
        <dbReference type="EC" id="1.2.1.3"/>
    </reaction>
</comment>
<dbReference type="CDD" id="cd07138">
    <property type="entry name" value="ALDH_CddD_SSP0762"/>
    <property type="match status" value="1"/>
</dbReference>
<evidence type="ECO:0000313" key="7">
    <source>
        <dbReference type="Proteomes" id="UP000193450"/>
    </source>
</evidence>
<evidence type="ECO:0000256" key="4">
    <source>
        <dbReference type="ARBA" id="ARBA00049194"/>
    </source>
</evidence>
<dbReference type="OrthoDB" id="5887723at2"/>
<dbReference type="Pfam" id="PF00171">
    <property type="entry name" value="Aldedh"/>
    <property type="match status" value="1"/>
</dbReference>
<comment type="similarity">
    <text evidence="1">Belongs to the aldehyde dehydrogenase family.</text>
</comment>
<protein>
    <recommendedName>
        <fullName evidence="3">aldehyde dehydrogenase (NAD(+))</fullName>
        <ecNumber evidence="3">1.2.1.3</ecNumber>
    </recommendedName>
</protein>
<evidence type="ECO:0000256" key="1">
    <source>
        <dbReference type="ARBA" id="ARBA00009986"/>
    </source>
</evidence>
<dbReference type="InterPro" id="IPR016163">
    <property type="entry name" value="Ald_DH_C"/>
</dbReference>
<dbReference type="FunFam" id="3.40.309.10:FF:000012">
    <property type="entry name" value="Betaine aldehyde dehydrogenase"/>
    <property type="match status" value="1"/>
</dbReference>
<dbReference type="Gene3D" id="3.40.605.10">
    <property type="entry name" value="Aldehyde Dehydrogenase, Chain A, domain 1"/>
    <property type="match status" value="1"/>
</dbReference>
<dbReference type="InterPro" id="IPR015590">
    <property type="entry name" value="Aldehyde_DH_dom"/>
</dbReference>
<dbReference type="STRING" id="716816.BST96_17860"/>
<dbReference type="InterPro" id="IPR016161">
    <property type="entry name" value="Ald_DH/histidinol_DH"/>
</dbReference>
<sequence length="474" mass="49884">MRIYDQFYINGEWVDPVTPRSLDVINPATEQVCGKISIGSAADVDKAAQAARAAFATFGQSSRQERIELLAAICEAYQNNYQDLADAISEEMGAPTKLAVEAQAASGIGHLSTALEVLKNYEFEGTAGHSMIVKEPIGVCGLITPWNWPVNQITCKVAPALAVGCTVILKPSEVAPMCGYIFSKIMEEAGVPAGVYNMINGDGPGVGTALSSHPEVDMMSFTGSTRAGALVAQNAAPTVKRVTQELGGKSPNIVLDDVDLEAAVTRSTMTMFMNTGQSCNAPSRMLVPADKMEAAAEIAARVADAVVVGDPKAETTTMGPVVSDVQFNKIQSLIQTGIDEGATLVTGGTGLPDGLDKGYFVKPTIFSNVNNEMTIAQEEIFGPVMAILPYNSEEEAIAIANDTPYGLAGYIQGDNMEKVRSVAAKIRAGNINVNGVSGDLNTPFGGFKQSGNGREWGEHGFIDFLEIKAISGAG</sequence>
<dbReference type="InterPro" id="IPR016160">
    <property type="entry name" value="Ald_DH_CS_CYS"/>
</dbReference>
<dbReference type="RefSeq" id="WP_085760000.1">
    <property type="nucleotide sequence ID" value="NZ_CP019343.1"/>
</dbReference>
<dbReference type="SUPFAM" id="SSF53720">
    <property type="entry name" value="ALDH-like"/>
    <property type="match status" value="1"/>
</dbReference>
<evidence type="ECO:0000256" key="3">
    <source>
        <dbReference type="ARBA" id="ARBA00024226"/>
    </source>
</evidence>
<evidence type="ECO:0000256" key="2">
    <source>
        <dbReference type="ARBA" id="ARBA00023002"/>
    </source>
</evidence>
<dbReference type="InterPro" id="IPR016162">
    <property type="entry name" value="Ald_DH_N"/>
</dbReference>
<proteinExistence type="inferred from homology"/>
<keyword evidence="2" id="KW-0560">Oxidoreductase</keyword>
<organism evidence="6 7">
    <name type="scientific">Oceanicoccus sagamiensis</name>
    <dbReference type="NCBI Taxonomy" id="716816"/>
    <lineage>
        <taxon>Bacteria</taxon>
        <taxon>Pseudomonadati</taxon>
        <taxon>Pseudomonadota</taxon>
        <taxon>Gammaproteobacteria</taxon>
        <taxon>Cellvibrionales</taxon>
        <taxon>Spongiibacteraceae</taxon>
        <taxon>Oceanicoccus</taxon>
    </lineage>
</organism>
<evidence type="ECO:0000259" key="5">
    <source>
        <dbReference type="Pfam" id="PF00171"/>
    </source>
</evidence>
<evidence type="ECO:0000313" key="6">
    <source>
        <dbReference type="EMBL" id="ARN75809.1"/>
    </source>
</evidence>
<dbReference type="PANTHER" id="PTHR42804:SF1">
    <property type="entry name" value="ALDEHYDE DEHYDROGENASE-RELATED"/>
    <property type="match status" value="1"/>
</dbReference>
<dbReference type="PANTHER" id="PTHR42804">
    <property type="entry name" value="ALDEHYDE DEHYDROGENASE"/>
    <property type="match status" value="1"/>
</dbReference>
<dbReference type="GO" id="GO:0004029">
    <property type="term" value="F:aldehyde dehydrogenase (NAD+) activity"/>
    <property type="evidence" value="ECO:0007669"/>
    <property type="project" value="UniProtKB-EC"/>
</dbReference>
<dbReference type="FunFam" id="3.40.605.10:FF:000007">
    <property type="entry name" value="NAD/NADP-dependent betaine aldehyde dehydrogenase"/>
    <property type="match status" value="1"/>
</dbReference>
<dbReference type="AlphaFoldDB" id="A0A1X9NK32"/>
<feature type="domain" description="Aldehyde dehydrogenase" evidence="5">
    <location>
        <begin position="13"/>
        <end position="470"/>
    </location>
</feature>
<dbReference type="KEGG" id="osg:BST96_17860"/>
<reference evidence="6 7" key="1">
    <citation type="submission" date="2016-11" db="EMBL/GenBank/DDBJ databases">
        <title>Trade-off between light-utilization and light-protection in marine flavobacteria.</title>
        <authorList>
            <person name="Kumagai Y."/>
        </authorList>
    </citation>
    <scope>NUCLEOTIDE SEQUENCE [LARGE SCALE GENOMIC DNA]</scope>
    <source>
        <strain evidence="6 7">NBRC 107125</strain>
    </source>
</reference>